<evidence type="ECO:0008006" key="6">
    <source>
        <dbReference type="Google" id="ProtNLM"/>
    </source>
</evidence>
<dbReference type="Gene3D" id="3.40.1090.10">
    <property type="entry name" value="Cytosolic phospholipase A2 catalytic domain"/>
    <property type="match status" value="1"/>
</dbReference>
<dbReference type="SUPFAM" id="SSF52151">
    <property type="entry name" value="FabD/lysophospholipase-like"/>
    <property type="match status" value="1"/>
</dbReference>
<gene>
    <name evidence="4" type="ORF">ADUPG1_004270</name>
</gene>
<proteinExistence type="predicted"/>
<evidence type="ECO:0000313" key="4">
    <source>
        <dbReference type="EMBL" id="GKT18711.1"/>
    </source>
</evidence>
<reference evidence="4" key="1">
    <citation type="submission" date="2022-03" db="EMBL/GenBank/DDBJ databases">
        <title>Draft genome sequence of Aduncisulcus paluster, a free-living microaerophilic Fornicata.</title>
        <authorList>
            <person name="Yuyama I."/>
            <person name="Kume K."/>
            <person name="Tamura T."/>
            <person name="Inagaki Y."/>
            <person name="Hashimoto T."/>
        </authorList>
    </citation>
    <scope>NUCLEOTIDE SEQUENCE</scope>
    <source>
        <strain evidence="4">NY0171</strain>
    </source>
</reference>
<feature type="domain" description="DUF3734" evidence="3">
    <location>
        <begin position="190"/>
        <end position="260"/>
    </location>
</feature>
<dbReference type="Pfam" id="PF01734">
    <property type="entry name" value="Patatin"/>
    <property type="match status" value="1"/>
</dbReference>
<feature type="non-terminal residue" evidence="4">
    <location>
        <position position="1"/>
    </location>
</feature>
<sequence length="261" mass="29681">VSIGAINSAIIAGNPPAKRLERLHTFWDRITSRKIWHYTPDGDIFRKARNLTSSWMTTTLGQPGFFTPHQTNPWLSPAGARTATSYYDTTPLRESLLELVDFDRINSKKMRFAVGAVNVLSGNFIYFDNAHDEIIPEHIMASGALPPALPMHLLDQEDNANSLVFQVDLFSARGALPRDIQDVMARHKDIMYSSRTRYNTDVYRKTYNLRTALHNALSKIPDDHLSEEERQLKKANSRLPGITLLQLIYQQKAYEGDAKDH</sequence>
<organism evidence="4 5">
    <name type="scientific">Aduncisulcus paluster</name>
    <dbReference type="NCBI Taxonomy" id="2918883"/>
    <lineage>
        <taxon>Eukaryota</taxon>
        <taxon>Metamonada</taxon>
        <taxon>Carpediemonas-like organisms</taxon>
        <taxon>Aduncisulcus</taxon>
    </lineage>
</organism>
<feature type="domain" description="PNPLA" evidence="2">
    <location>
        <begin position="1"/>
        <end position="157"/>
    </location>
</feature>
<dbReference type="Proteomes" id="UP001057375">
    <property type="component" value="Unassembled WGS sequence"/>
</dbReference>
<evidence type="ECO:0000256" key="1">
    <source>
        <dbReference type="ARBA" id="ARBA00023098"/>
    </source>
</evidence>
<dbReference type="EMBL" id="BQXS01006256">
    <property type="protein sequence ID" value="GKT18711.1"/>
    <property type="molecule type" value="Genomic_DNA"/>
</dbReference>
<dbReference type="InterPro" id="IPR002641">
    <property type="entry name" value="PNPLA_dom"/>
</dbReference>
<protein>
    <recommendedName>
        <fullName evidence="6">Patatin</fullName>
    </recommendedName>
</protein>
<evidence type="ECO:0000313" key="5">
    <source>
        <dbReference type="Proteomes" id="UP001057375"/>
    </source>
</evidence>
<dbReference type="Pfam" id="PF12536">
    <property type="entry name" value="DUF3734"/>
    <property type="match status" value="1"/>
</dbReference>
<comment type="caution">
    <text evidence="4">The sequence shown here is derived from an EMBL/GenBank/DDBJ whole genome shotgun (WGS) entry which is preliminary data.</text>
</comment>
<dbReference type="InterPro" id="IPR021095">
    <property type="entry name" value="DUF3734"/>
</dbReference>
<name>A0ABQ5JYS3_9EUKA</name>
<evidence type="ECO:0000259" key="3">
    <source>
        <dbReference type="Pfam" id="PF12536"/>
    </source>
</evidence>
<keyword evidence="5" id="KW-1185">Reference proteome</keyword>
<evidence type="ECO:0000259" key="2">
    <source>
        <dbReference type="Pfam" id="PF01734"/>
    </source>
</evidence>
<dbReference type="InterPro" id="IPR016035">
    <property type="entry name" value="Acyl_Trfase/lysoPLipase"/>
</dbReference>
<keyword evidence="1" id="KW-0443">Lipid metabolism</keyword>
<accession>A0ABQ5JYS3</accession>
<feature type="non-terminal residue" evidence="4">
    <location>
        <position position="261"/>
    </location>
</feature>